<evidence type="ECO:0000256" key="1">
    <source>
        <dbReference type="SAM" id="MobiDB-lite"/>
    </source>
</evidence>
<proteinExistence type="predicted"/>
<keyword evidence="3" id="KW-1185">Reference proteome</keyword>
<evidence type="ECO:0000313" key="2">
    <source>
        <dbReference type="EMBL" id="GFY15241.1"/>
    </source>
</evidence>
<organism evidence="2 3">
    <name type="scientific">Trichonephila clavipes</name>
    <name type="common">Golden silk orbweaver</name>
    <name type="synonym">Nephila clavipes</name>
    <dbReference type="NCBI Taxonomy" id="2585209"/>
    <lineage>
        <taxon>Eukaryota</taxon>
        <taxon>Metazoa</taxon>
        <taxon>Ecdysozoa</taxon>
        <taxon>Arthropoda</taxon>
        <taxon>Chelicerata</taxon>
        <taxon>Arachnida</taxon>
        <taxon>Araneae</taxon>
        <taxon>Araneomorphae</taxon>
        <taxon>Entelegynae</taxon>
        <taxon>Araneoidea</taxon>
        <taxon>Nephilidae</taxon>
        <taxon>Trichonephila</taxon>
    </lineage>
</organism>
<dbReference type="EMBL" id="BMAU01021334">
    <property type="protein sequence ID" value="GFY15241.1"/>
    <property type="molecule type" value="Genomic_DNA"/>
</dbReference>
<reference evidence="2" key="1">
    <citation type="submission" date="2020-08" db="EMBL/GenBank/DDBJ databases">
        <title>Multicomponent nature underlies the extraordinary mechanical properties of spider dragline silk.</title>
        <authorList>
            <person name="Kono N."/>
            <person name="Nakamura H."/>
            <person name="Mori M."/>
            <person name="Yoshida Y."/>
            <person name="Ohtoshi R."/>
            <person name="Malay A.D."/>
            <person name="Moran D.A.P."/>
            <person name="Tomita M."/>
            <person name="Numata K."/>
            <person name="Arakawa K."/>
        </authorList>
    </citation>
    <scope>NUCLEOTIDE SEQUENCE</scope>
</reference>
<evidence type="ECO:0000313" key="3">
    <source>
        <dbReference type="Proteomes" id="UP000887159"/>
    </source>
</evidence>
<protein>
    <submittedName>
        <fullName evidence="2">Uncharacterized protein</fullName>
    </submittedName>
</protein>
<dbReference type="AlphaFoldDB" id="A0A8X6SN82"/>
<gene>
    <name evidence="2" type="ORF">TNCV_1570521</name>
</gene>
<feature type="region of interest" description="Disordered" evidence="1">
    <location>
        <begin position="1"/>
        <end position="25"/>
    </location>
</feature>
<name>A0A8X6SN82_TRICX</name>
<feature type="compositionally biased region" description="Basic and acidic residues" evidence="1">
    <location>
        <begin position="1"/>
        <end position="10"/>
    </location>
</feature>
<accession>A0A8X6SN82</accession>
<dbReference type="Proteomes" id="UP000887159">
    <property type="component" value="Unassembled WGS sequence"/>
</dbReference>
<sequence>MRAIGDESRNAEPWSNDEDDTRIGTLLPKYSHRTHMMTRNLGRFNVHHPLLAEFTPKLSASSVERLANQRLHLARD</sequence>
<comment type="caution">
    <text evidence="2">The sequence shown here is derived from an EMBL/GenBank/DDBJ whole genome shotgun (WGS) entry which is preliminary data.</text>
</comment>